<evidence type="ECO:0000259" key="4">
    <source>
        <dbReference type="Pfam" id="PF00730"/>
    </source>
</evidence>
<feature type="compositionally biased region" description="Basic residues" evidence="3">
    <location>
        <begin position="192"/>
        <end position="210"/>
    </location>
</feature>
<dbReference type="InterPro" id="IPR003265">
    <property type="entry name" value="HhH-GPD_domain"/>
</dbReference>
<dbReference type="GO" id="GO:0005634">
    <property type="term" value="C:nucleus"/>
    <property type="evidence" value="ECO:0007669"/>
    <property type="project" value="UniProtKB-SubCell"/>
</dbReference>
<feature type="domain" description="HhH-GPD" evidence="4">
    <location>
        <begin position="417"/>
        <end position="485"/>
    </location>
</feature>
<dbReference type="Gene3D" id="1.10.340.30">
    <property type="entry name" value="Hypothetical protein, domain 2"/>
    <property type="match status" value="1"/>
</dbReference>
<evidence type="ECO:0000313" key="6">
    <source>
        <dbReference type="Proteomes" id="UP000829685"/>
    </source>
</evidence>
<evidence type="ECO:0000313" key="5">
    <source>
        <dbReference type="EMBL" id="KAI1872425.1"/>
    </source>
</evidence>
<dbReference type="GO" id="GO:0003824">
    <property type="term" value="F:catalytic activity"/>
    <property type="evidence" value="ECO:0007669"/>
    <property type="project" value="InterPro"/>
</dbReference>
<dbReference type="AlphaFoldDB" id="A0A9P9WNG4"/>
<dbReference type="Pfam" id="PF00730">
    <property type="entry name" value="HhH-GPD"/>
    <property type="match status" value="1"/>
</dbReference>
<sequence>MGDVDRARVAYPVPDPKKIFNKVMDWLEANHMSEQGTEPASQLADDYMVGWEASDQFEKKQLGLLAANGQMGPNELKEVKRLSLLRGVEEWDMLIACAKSMRAETANHNPLDGQDTLSYLAKIIKPDPLTRPSNHIANVALGAQQRQGVGRGDAIMAKPQAAPNTDKKRKRQNESHFFAGPDQETPTALVNKRAKKRARRAAKRASKRAAKALQQAQGEDSENTNQPHPTVPVLKEAAVWYRSSDNAKAPTKKAIAPQAAALTPQTGSSEVPAGDGETLDNEQQEQTSEDERASTIPRSPGAADIEVKAEELDQAPTGTSTALEGYDGTLQAAPEERRYTLRSASQTPKKERVSTSKYFTTPKSSPLKPKSPRPPRGTVSALPFPTLSAPQFGLVQEKLADDPFRLLIAITFLVRTPGRTAIPTYFKLMEKYPTPEALVEAKPSDISAMIKHLGLSVVRAAQIQKYARIWLATPPTRDARYGVKNYPRPGDGKDVRAGEAVAPEDQDPRPSAWEIGHMTQGAYALDSWRIFCRDALLGRREGRRPPAFQPEWMRVLPLDKELRAYLRWMWMREGWDWDPHTGDRAPLARELRDAVEEGRVAWDNTGALQIVDSERGKDIG</sequence>
<evidence type="ECO:0000256" key="2">
    <source>
        <dbReference type="ARBA" id="ARBA00023242"/>
    </source>
</evidence>
<dbReference type="Proteomes" id="UP000829685">
    <property type="component" value="Unassembled WGS sequence"/>
</dbReference>
<gene>
    <name evidence="5" type="ORF">JX265_005305</name>
</gene>
<dbReference type="SUPFAM" id="SSF48150">
    <property type="entry name" value="DNA-glycosylase"/>
    <property type="match status" value="1"/>
</dbReference>
<evidence type="ECO:0000256" key="3">
    <source>
        <dbReference type="SAM" id="MobiDB-lite"/>
    </source>
</evidence>
<dbReference type="InterPro" id="IPR011257">
    <property type="entry name" value="DNA_glycosylase"/>
</dbReference>
<dbReference type="GO" id="GO:0003677">
    <property type="term" value="F:DNA binding"/>
    <property type="evidence" value="ECO:0007669"/>
    <property type="project" value="InterPro"/>
</dbReference>
<feature type="region of interest" description="Disordered" evidence="3">
    <location>
        <begin position="249"/>
        <end position="378"/>
    </location>
</feature>
<dbReference type="InterPro" id="IPR045138">
    <property type="entry name" value="MeCP2/MBD4"/>
</dbReference>
<name>A0A9P9WNG4_9PEZI</name>
<dbReference type="PANTHER" id="PTHR15074">
    <property type="entry name" value="METHYL-CPG-BINDING PROTEIN"/>
    <property type="match status" value="1"/>
</dbReference>
<dbReference type="EMBL" id="JAFIMR010000011">
    <property type="protein sequence ID" value="KAI1872425.1"/>
    <property type="molecule type" value="Genomic_DNA"/>
</dbReference>
<evidence type="ECO:0000256" key="1">
    <source>
        <dbReference type="ARBA" id="ARBA00004123"/>
    </source>
</evidence>
<reference evidence="5" key="1">
    <citation type="submission" date="2021-03" db="EMBL/GenBank/DDBJ databases">
        <title>Revisited historic fungal species revealed as producer of novel bioactive compounds through whole genome sequencing and comparative genomics.</title>
        <authorList>
            <person name="Vignolle G.A."/>
            <person name="Hochenegger N."/>
            <person name="Mach R.L."/>
            <person name="Mach-Aigner A.R."/>
            <person name="Javad Rahimi M."/>
            <person name="Salim K.A."/>
            <person name="Chan C.M."/>
            <person name="Lim L.B.L."/>
            <person name="Cai F."/>
            <person name="Druzhinina I.S."/>
            <person name="U'Ren J.M."/>
            <person name="Derntl C."/>
        </authorList>
    </citation>
    <scope>NUCLEOTIDE SEQUENCE</scope>
    <source>
        <strain evidence="5">TUCIM 5799</strain>
    </source>
</reference>
<feature type="region of interest" description="Disordered" evidence="3">
    <location>
        <begin position="481"/>
        <end position="511"/>
    </location>
</feature>
<feature type="compositionally biased region" description="Polar residues" evidence="3">
    <location>
        <begin position="214"/>
        <end position="228"/>
    </location>
</feature>
<keyword evidence="2" id="KW-0539">Nucleus</keyword>
<keyword evidence="6" id="KW-1185">Reference proteome</keyword>
<accession>A0A9P9WNG4</accession>
<comment type="subcellular location">
    <subcellularLocation>
        <location evidence="1">Nucleus</location>
    </subcellularLocation>
</comment>
<feature type="region of interest" description="Disordered" evidence="3">
    <location>
        <begin position="159"/>
        <end position="232"/>
    </location>
</feature>
<dbReference type="GO" id="GO:0006285">
    <property type="term" value="P:base-excision repair, AP site formation"/>
    <property type="evidence" value="ECO:0007669"/>
    <property type="project" value="UniProtKB-ARBA"/>
</dbReference>
<protein>
    <recommendedName>
        <fullName evidence="4">HhH-GPD domain-containing protein</fullName>
    </recommendedName>
</protein>
<organism evidence="5 6">
    <name type="scientific">Neoarthrinium moseri</name>
    <dbReference type="NCBI Taxonomy" id="1658444"/>
    <lineage>
        <taxon>Eukaryota</taxon>
        <taxon>Fungi</taxon>
        <taxon>Dikarya</taxon>
        <taxon>Ascomycota</taxon>
        <taxon>Pezizomycotina</taxon>
        <taxon>Sordariomycetes</taxon>
        <taxon>Xylariomycetidae</taxon>
        <taxon>Amphisphaeriales</taxon>
        <taxon>Apiosporaceae</taxon>
        <taxon>Neoarthrinium</taxon>
    </lineage>
</organism>
<proteinExistence type="predicted"/>
<dbReference type="PANTHER" id="PTHR15074:SF0">
    <property type="entry name" value="METHYL-CPG-BINDING DOMAIN PROTEIN 4-LIKE PROTEIN"/>
    <property type="match status" value="1"/>
</dbReference>
<comment type="caution">
    <text evidence="5">The sequence shown here is derived from an EMBL/GenBank/DDBJ whole genome shotgun (WGS) entry which is preliminary data.</text>
</comment>